<sequence length="69" mass="8020">MTMEVILVYEFKNENDLSSERSEIYKKFLKKGNPEEGAEELIKGNIYVLFSKHSKSPVNRKLNEIVNSL</sequence>
<dbReference type="Proteomes" id="UP000297900">
    <property type="component" value="Unassembled WGS sequence"/>
</dbReference>
<protein>
    <submittedName>
        <fullName evidence="1">Uncharacterized protein</fullName>
    </submittedName>
</protein>
<dbReference type="RefSeq" id="WP_135154645.1">
    <property type="nucleotide sequence ID" value="NZ_SOMN01000067.1"/>
</dbReference>
<evidence type="ECO:0000313" key="1">
    <source>
        <dbReference type="EMBL" id="TFE19389.1"/>
    </source>
</evidence>
<comment type="caution">
    <text evidence="1">The sequence shown here is derived from an EMBL/GenBank/DDBJ whole genome shotgun (WGS) entry which is preliminary data.</text>
</comment>
<gene>
    <name evidence="1" type="ORF">E2980_23395</name>
</gene>
<name>A0A4Y8LN06_9BACL</name>
<reference evidence="1 2" key="1">
    <citation type="submission" date="2019-03" db="EMBL/GenBank/DDBJ databases">
        <title>Cohnella endophytica sp. nov., a novel endophytic bacterium isolated from bark of Sonneratia apetala.</title>
        <authorList>
            <person name="Tuo L."/>
        </authorList>
    </citation>
    <scope>NUCLEOTIDE SEQUENCE [LARGE SCALE GENOMIC DNA]</scope>
    <source>
        <strain evidence="1 2">CCTCC AB 208254</strain>
    </source>
</reference>
<proteinExistence type="predicted"/>
<organism evidence="1 2">
    <name type="scientific">Cohnella luojiensis</name>
    <dbReference type="NCBI Taxonomy" id="652876"/>
    <lineage>
        <taxon>Bacteria</taxon>
        <taxon>Bacillati</taxon>
        <taxon>Bacillota</taxon>
        <taxon>Bacilli</taxon>
        <taxon>Bacillales</taxon>
        <taxon>Paenibacillaceae</taxon>
        <taxon>Cohnella</taxon>
    </lineage>
</organism>
<accession>A0A4Y8LN06</accession>
<keyword evidence="2" id="KW-1185">Reference proteome</keyword>
<dbReference type="AlphaFoldDB" id="A0A4Y8LN06"/>
<dbReference type="EMBL" id="SOMN01000067">
    <property type="protein sequence ID" value="TFE19389.1"/>
    <property type="molecule type" value="Genomic_DNA"/>
</dbReference>
<evidence type="ECO:0000313" key="2">
    <source>
        <dbReference type="Proteomes" id="UP000297900"/>
    </source>
</evidence>